<dbReference type="Proteomes" id="UP000218231">
    <property type="component" value="Unassembled WGS sequence"/>
</dbReference>
<evidence type="ECO:0000313" key="2">
    <source>
        <dbReference type="EMBL" id="PAV65220.1"/>
    </source>
</evidence>
<reference evidence="2 3" key="1">
    <citation type="journal article" date="2017" name="Curr. Biol.">
        <title>Genome architecture and evolution of a unichromosomal asexual nematode.</title>
        <authorList>
            <person name="Fradin H."/>
            <person name="Zegar C."/>
            <person name="Gutwein M."/>
            <person name="Lucas J."/>
            <person name="Kovtun M."/>
            <person name="Corcoran D."/>
            <person name="Baugh L.R."/>
            <person name="Kiontke K."/>
            <person name="Gunsalus K."/>
            <person name="Fitch D.H."/>
            <person name="Piano F."/>
        </authorList>
    </citation>
    <scope>NUCLEOTIDE SEQUENCE [LARGE SCALE GENOMIC DNA]</scope>
    <source>
        <strain evidence="2">PF1309</strain>
    </source>
</reference>
<name>A0A2A2JUD6_9BILA</name>
<evidence type="ECO:0000313" key="3">
    <source>
        <dbReference type="Proteomes" id="UP000218231"/>
    </source>
</evidence>
<dbReference type="OrthoDB" id="405996at2759"/>
<feature type="compositionally biased region" description="Acidic residues" evidence="1">
    <location>
        <begin position="143"/>
        <end position="177"/>
    </location>
</feature>
<protein>
    <submittedName>
        <fullName evidence="2">Uncharacterized protein</fullName>
    </submittedName>
</protein>
<accession>A0A2A2JUD6</accession>
<dbReference type="EMBL" id="LIAE01010217">
    <property type="protein sequence ID" value="PAV65220.1"/>
    <property type="molecule type" value="Genomic_DNA"/>
</dbReference>
<feature type="compositionally biased region" description="Basic and acidic residues" evidence="1">
    <location>
        <begin position="1"/>
        <end position="11"/>
    </location>
</feature>
<keyword evidence="3" id="KW-1185">Reference proteome</keyword>
<proteinExistence type="predicted"/>
<organism evidence="2 3">
    <name type="scientific">Diploscapter pachys</name>
    <dbReference type="NCBI Taxonomy" id="2018661"/>
    <lineage>
        <taxon>Eukaryota</taxon>
        <taxon>Metazoa</taxon>
        <taxon>Ecdysozoa</taxon>
        <taxon>Nematoda</taxon>
        <taxon>Chromadorea</taxon>
        <taxon>Rhabditida</taxon>
        <taxon>Rhabditina</taxon>
        <taxon>Rhabditomorpha</taxon>
        <taxon>Rhabditoidea</taxon>
        <taxon>Rhabditidae</taxon>
        <taxon>Diploscapter</taxon>
    </lineage>
</organism>
<comment type="caution">
    <text evidence="2">The sequence shown here is derived from an EMBL/GenBank/DDBJ whole genome shotgun (WGS) entry which is preliminary data.</text>
</comment>
<feature type="region of interest" description="Disordered" evidence="1">
    <location>
        <begin position="128"/>
        <end position="177"/>
    </location>
</feature>
<gene>
    <name evidence="2" type="ORF">WR25_20740</name>
</gene>
<sequence length="231" mass="25854">MPSKKKTDSKATIRYNTRSQTAKKRSRSATGTTAAPANARKKTKQPAGGKKKATPAAAQKAEPDDQQQDIPVVPQPRRRSFVQAAIRLIQTEMDDVLKIADQLQLTVPKDQCDVRGFLLEYLDEKCSDESKERRTVRRTSALDSDDEQNPIDGLTDDTTADGSEADEVPPLDDDMDDVDTQTALEQVHEVQNGSTGIDGRELHFHRRSLTCFIPDTALTWTSRPTRRLRHR</sequence>
<evidence type="ECO:0000256" key="1">
    <source>
        <dbReference type="SAM" id="MobiDB-lite"/>
    </source>
</evidence>
<feature type="compositionally biased region" description="Basic residues" evidence="1">
    <location>
        <begin position="39"/>
        <end position="53"/>
    </location>
</feature>
<dbReference type="AlphaFoldDB" id="A0A2A2JUD6"/>
<feature type="region of interest" description="Disordered" evidence="1">
    <location>
        <begin position="1"/>
        <end position="76"/>
    </location>
</feature>